<name>A0ACA8ZP85_9GAMM</name>
<comment type="caution">
    <text evidence="1">The sequence shown here is derived from an EMBL/GenBank/DDBJ whole genome shotgun (WGS) entry which is preliminary data.</text>
</comment>
<accession>A0ACA8ZP85</accession>
<reference evidence="1" key="1">
    <citation type="submission" date="2020-05" db="EMBL/GenBank/DDBJ databases">
        <authorList>
            <person name="Petersen J."/>
            <person name="Sayavedra L."/>
        </authorList>
    </citation>
    <scope>NUCLEOTIDE SEQUENCE</scope>
    <source>
        <strain evidence="1">B azoricus SOX Menez Gwen</strain>
    </source>
</reference>
<sequence length="430" mass="49547">MNEIKTITDIRNVKNKIKKGIITINTADYAGQKFGNEQEYTYEGLLDGVDSLLTDVTTLIKAPVRFLKLSAYEERQEIFDTLNGIQIYINNPSVNNDNPRDLHQYLDKLKQAIRPFNIRYTKERLIEFDNELSELTRQKQEFSKSLDDLKSMVENKGEVDEMLISLQEKNTELENDVNTGRKRLDALNDNLHNVEDSAEQISEIKNQSNNHKELIDNFVEKIVNREQELENQTVKTETFNKKLKKFTDERDELLKTAKNLIEEAKTALGYKKAEGISSAFQTQLEKRDDGKMWLRFAGAFILIAIALTAWFISINQSTDLNTTLARISIISLPFAGAWFCAGQYTKLKNIAEDYAYKTMLAQSIIGFSEQLKDKGDNDDNDEAYKTYIKKMLDEIHQHPLKNHKKQEAANPYKKLLDNLKDLISKNDTPP</sequence>
<gene>
    <name evidence="1" type="ORF">AZO1586R_465</name>
</gene>
<dbReference type="EMBL" id="CAESAP020000101">
    <property type="protein sequence ID" value="CAB5496621.1"/>
    <property type="molecule type" value="Genomic_DNA"/>
</dbReference>
<keyword evidence="2" id="KW-1185">Reference proteome</keyword>
<proteinExistence type="predicted"/>
<dbReference type="Proteomes" id="UP000635628">
    <property type="component" value="Unassembled WGS sequence"/>
</dbReference>
<evidence type="ECO:0000313" key="1">
    <source>
        <dbReference type="EMBL" id="CAB5496621.1"/>
    </source>
</evidence>
<evidence type="ECO:0000313" key="2">
    <source>
        <dbReference type="Proteomes" id="UP000635628"/>
    </source>
</evidence>
<organism evidence="1 2">
    <name type="scientific">Bathymodiolus azoricus thioautotrophic gill symbiont</name>
    <dbReference type="NCBI Taxonomy" id="235205"/>
    <lineage>
        <taxon>Bacteria</taxon>
        <taxon>Pseudomonadati</taxon>
        <taxon>Pseudomonadota</taxon>
        <taxon>Gammaproteobacteria</taxon>
        <taxon>sulfur-oxidizing symbionts</taxon>
    </lineage>
</organism>
<protein>
    <submittedName>
        <fullName evidence="1">Uncharacterized protein</fullName>
    </submittedName>
</protein>